<evidence type="ECO:0000259" key="11">
    <source>
        <dbReference type="Pfam" id="PF00673"/>
    </source>
</evidence>
<evidence type="ECO:0000256" key="2">
    <source>
        <dbReference type="ARBA" id="ARBA00007116"/>
    </source>
</evidence>
<dbReference type="InterPro" id="IPR020930">
    <property type="entry name" value="Ribosomal_uL5_bac-type"/>
</dbReference>
<dbReference type="PROSITE" id="PS00525">
    <property type="entry name" value="RIBOSOMAL_L6_1"/>
    <property type="match status" value="1"/>
</dbReference>
<dbReference type="CDD" id="cd00432">
    <property type="entry name" value="Ribosomal_L18_L5e"/>
    <property type="match status" value="1"/>
</dbReference>
<dbReference type="InterPro" id="IPR002132">
    <property type="entry name" value="Ribosomal_uL5"/>
</dbReference>
<feature type="domain" description="Large ribosomal subunit protein uL5 C-terminal" evidence="11">
    <location>
        <begin position="84"/>
        <end position="155"/>
    </location>
</feature>
<dbReference type="Pfam" id="PF00347">
    <property type="entry name" value="Ribosomal_L6"/>
    <property type="match status" value="1"/>
</dbReference>
<sequence length="511" mass="56981">MSRLFETYTKKIVPAISKELNVSNVHNVPKIEKIVVNVGAGEAVQNSKVIDAIVGDLKLITGQKPVVTRAKKSIASFKLREGMPIGVMVTLRNKRMYEFLDRVISIALPRVKDFKGVSPSSFDGKGNYNFAVREQLVFPEIEFDRIDKIRGFALCRICFRIKAGFGLLPGVIKSSCRGYADTYPQFCPAEKSVCFFPASKLKLAILKVLYEEGFITVELKYYPNMKQSVIRKIQRVSRPGLRIYKNHNELPRIINKPVSIPDSVKVTQSAGLLKFKGAKGETELSIPDFLKIAVNGNTLQVSSTEDKSQIIIGATYRQLLPIKLPKTLILEGIGFKVSVSGSSLNLQLGFSHPVKYDFSSKVKIAVDGNKIMIESAEKDLLGQTAAEIRRLRPPEPYKGKGIRYDGEVILRKAGQRPRVSVYKSLKYIYVQAIDDVKGVTLCSHSTCVKDFKQKHPEAAINVETAKILGNEFGQKLKEKGLESVVFDRNGYKYHGRVKSLADGIRESGINF</sequence>
<keyword evidence="4" id="KW-0699">rRNA-binding</keyword>
<reference evidence="12" key="2">
    <citation type="journal article" date="2021" name="Genome Biol. Evol.">
        <title>Developing a high-quality reference genome for a parasitic bivalve with doubly uniparental inheritance (Bivalvia: Unionida).</title>
        <authorList>
            <person name="Smith C.H."/>
        </authorList>
    </citation>
    <scope>NUCLEOTIDE SEQUENCE</scope>
    <source>
        <strain evidence="12">CHS0354</strain>
        <tissue evidence="12">Mantle</tissue>
    </source>
</reference>
<dbReference type="GO" id="GO:1990904">
    <property type="term" value="C:ribonucleoprotein complex"/>
    <property type="evidence" value="ECO:0007669"/>
    <property type="project" value="UniProtKB-KW"/>
</dbReference>
<comment type="similarity">
    <text evidence="1">Belongs to the universal ribosomal protein uS8 family.</text>
</comment>
<reference evidence="12" key="3">
    <citation type="submission" date="2023-05" db="EMBL/GenBank/DDBJ databases">
        <authorList>
            <person name="Smith C.H."/>
        </authorList>
    </citation>
    <scope>NUCLEOTIDE SEQUENCE</scope>
    <source>
        <strain evidence="12">CHS0354</strain>
        <tissue evidence="12">Mantle</tissue>
    </source>
</reference>
<dbReference type="InterPro" id="IPR035987">
    <property type="entry name" value="Ribosomal_uS8_sf"/>
</dbReference>
<evidence type="ECO:0000256" key="7">
    <source>
        <dbReference type="ARBA" id="ARBA00023274"/>
    </source>
</evidence>
<dbReference type="InterPro" id="IPR000630">
    <property type="entry name" value="Ribosomal_uS8"/>
</dbReference>
<evidence type="ECO:0000259" key="9">
    <source>
        <dbReference type="Pfam" id="PF00281"/>
    </source>
</evidence>
<dbReference type="GO" id="GO:0005840">
    <property type="term" value="C:ribosome"/>
    <property type="evidence" value="ECO:0007669"/>
    <property type="project" value="UniProtKB-KW"/>
</dbReference>
<dbReference type="InterPro" id="IPR036789">
    <property type="entry name" value="Ribosomal_uL6-like_a/b-dom_sf"/>
</dbReference>
<evidence type="ECO:0000256" key="3">
    <source>
        <dbReference type="ARBA" id="ARBA00008553"/>
    </source>
</evidence>
<proteinExistence type="inferred from homology"/>
<dbReference type="InterPro" id="IPR020040">
    <property type="entry name" value="Ribosomal_uL6_a/b-dom"/>
</dbReference>
<dbReference type="Gene3D" id="3.30.1440.10">
    <property type="match status" value="1"/>
</dbReference>
<dbReference type="SUPFAM" id="SSF53137">
    <property type="entry name" value="Translational machinery components"/>
    <property type="match status" value="1"/>
</dbReference>
<keyword evidence="13" id="KW-1185">Reference proteome</keyword>
<dbReference type="Pfam" id="PF00673">
    <property type="entry name" value="Ribosomal_L5_C"/>
    <property type="match status" value="1"/>
</dbReference>
<dbReference type="HAMAP" id="MF_01333_B">
    <property type="entry name" value="Ribosomal_uL5_B"/>
    <property type="match status" value="1"/>
</dbReference>
<dbReference type="AlphaFoldDB" id="A0AAE0W000"/>
<evidence type="ECO:0000256" key="6">
    <source>
        <dbReference type="ARBA" id="ARBA00022980"/>
    </source>
</evidence>
<evidence type="ECO:0000256" key="8">
    <source>
        <dbReference type="ARBA" id="ARBA00035303"/>
    </source>
</evidence>
<dbReference type="InterPro" id="IPR020929">
    <property type="entry name" value="Ribosomal_uL5_CS"/>
</dbReference>
<keyword evidence="5" id="KW-0694">RNA-binding</keyword>
<gene>
    <name evidence="12" type="ORF">CHS0354_027354</name>
</gene>
<evidence type="ECO:0000256" key="4">
    <source>
        <dbReference type="ARBA" id="ARBA00022730"/>
    </source>
</evidence>
<dbReference type="InterPro" id="IPR005484">
    <property type="entry name" value="Ribosomal_uL18_bac/plant/anim"/>
</dbReference>
<dbReference type="EMBL" id="JAEAOA010001653">
    <property type="protein sequence ID" value="KAK3596084.1"/>
    <property type="molecule type" value="Genomic_DNA"/>
</dbReference>
<dbReference type="NCBIfam" id="TIGR00060">
    <property type="entry name" value="L18_bact"/>
    <property type="match status" value="1"/>
</dbReference>
<name>A0AAE0W000_9BIVA</name>
<dbReference type="InterPro" id="IPR031309">
    <property type="entry name" value="Ribosomal_uL5_C"/>
</dbReference>
<dbReference type="GO" id="GO:0019843">
    <property type="term" value="F:rRNA binding"/>
    <property type="evidence" value="ECO:0007669"/>
    <property type="project" value="UniProtKB-KW"/>
</dbReference>
<evidence type="ECO:0000313" key="12">
    <source>
        <dbReference type="EMBL" id="KAK3596084.1"/>
    </source>
</evidence>
<protein>
    <recommendedName>
        <fullName evidence="8">Large ribosomal subunit protein uL18c</fullName>
    </recommendedName>
</protein>
<dbReference type="SUPFAM" id="SSF56047">
    <property type="entry name" value="Ribosomal protein S8"/>
    <property type="match status" value="1"/>
</dbReference>
<dbReference type="Pfam" id="PF00861">
    <property type="entry name" value="Ribosomal_L18p"/>
    <property type="match status" value="1"/>
</dbReference>
<dbReference type="SUPFAM" id="SSF56053">
    <property type="entry name" value="Ribosomal protein L6"/>
    <property type="match status" value="2"/>
</dbReference>
<accession>A0AAE0W000</accession>
<organism evidence="12 13">
    <name type="scientific">Potamilus streckersoni</name>
    <dbReference type="NCBI Taxonomy" id="2493646"/>
    <lineage>
        <taxon>Eukaryota</taxon>
        <taxon>Metazoa</taxon>
        <taxon>Spiralia</taxon>
        <taxon>Lophotrochozoa</taxon>
        <taxon>Mollusca</taxon>
        <taxon>Bivalvia</taxon>
        <taxon>Autobranchia</taxon>
        <taxon>Heteroconchia</taxon>
        <taxon>Palaeoheterodonta</taxon>
        <taxon>Unionida</taxon>
        <taxon>Unionoidea</taxon>
        <taxon>Unionidae</taxon>
        <taxon>Ambleminae</taxon>
        <taxon>Lampsilini</taxon>
        <taxon>Potamilus</taxon>
    </lineage>
</organism>
<dbReference type="InterPro" id="IPR004389">
    <property type="entry name" value="Ribosomal_uL18_bac-type"/>
</dbReference>
<dbReference type="PROSITE" id="PS00358">
    <property type="entry name" value="RIBOSOMAL_L5"/>
    <property type="match status" value="1"/>
</dbReference>
<dbReference type="GO" id="GO:0003735">
    <property type="term" value="F:structural constituent of ribosome"/>
    <property type="evidence" value="ECO:0007669"/>
    <property type="project" value="InterPro"/>
</dbReference>
<comment type="similarity">
    <text evidence="2">Belongs to the universal ribosomal protein uL18 family.</text>
</comment>
<reference evidence="12" key="1">
    <citation type="journal article" date="2021" name="Genome Biol. Evol.">
        <title>A High-Quality Reference Genome for a Parasitic Bivalve with Doubly Uniparental Inheritance (Bivalvia: Unionida).</title>
        <authorList>
            <person name="Smith C.H."/>
        </authorList>
    </citation>
    <scope>NUCLEOTIDE SEQUENCE</scope>
    <source>
        <strain evidence="12">CHS0354</strain>
    </source>
</reference>
<dbReference type="InterPro" id="IPR057268">
    <property type="entry name" value="Ribosomal_L18"/>
</dbReference>
<dbReference type="NCBIfam" id="NF000585">
    <property type="entry name" value="PRK00010.1"/>
    <property type="match status" value="1"/>
</dbReference>
<dbReference type="GO" id="GO:0006412">
    <property type="term" value="P:translation"/>
    <property type="evidence" value="ECO:0007669"/>
    <property type="project" value="InterPro"/>
</dbReference>
<evidence type="ECO:0000259" key="10">
    <source>
        <dbReference type="Pfam" id="PF00347"/>
    </source>
</evidence>
<dbReference type="Proteomes" id="UP001195483">
    <property type="component" value="Unassembled WGS sequence"/>
</dbReference>
<keyword evidence="7" id="KW-0687">Ribonucleoprotein</keyword>
<dbReference type="Pfam" id="PF00410">
    <property type="entry name" value="Ribosomal_S8"/>
    <property type="match status" value="1"/>
</dbReference>
<comment type="caution">
    <text evidence="12">The sequence shown here is derived from an EMBL/GenBank/DDBJ whole genome shotgun (WGS) entry which is preliminary data.</text>
</comment>
<feature type="domain" description="Large ribosomal subunit protein uL6 alpha-beta" evidence="10">
    <location>
        <begin position="332"/>
        <end position="404"/>
    </location>
</feature>
<dbReference type="SUPFAM" id="SSF55282">
    <property type="entry name" value="RL5-like"/>
    <property type="match status" value="1"/>
</dbReference>
<dbReference type="PANTHER" id="PTHR11994">
    <property type="entry name" value="60S RIBOSOMAL PROTEIN L11-RELATED"/>
    <property type="match status" value="1"/>
</dbReference>
<dbReference type="Pfam" id="PF00281">
    <property type="entry name" value="Ribosomal_L5"/>
    <property type="match status" value="1"/>
</dbReference>
<feature type="domain" description="Large ribosomal subunit protein uL5 N-terminal" evidence="9">
    <location>
        <begin position="24"/>
        <end position="80"/>
    </location>
</feature>
<dbReference type="InterPro" id="IPR022803">
    <property type="entry name" value="Ribosomal_uL5_dom_sf"/>
</dbReference>
<dbReference type="HAMAP" id="MF_01337_B">
    <property type="entry name" value="Ribosomal_uL18_B"/>
    <property type="match status" value="1"/>
</dbReference>
<evidence type="ECO:0000256" key="5">
    <source>
        <dbReference type="ARBA" id="ARBA00022884"/>
    </source>
</evidence>
<evidence type="ECO:0000313" key="13">
    <source>
        <dbReference type="Proteomes" id="UP001195483"/>
    </source>
</evidence>
<keyword evidence="6" id="KW-0689">Ribosomal protein</keyword>
<dbReference type="InterPro" id="IPR031310">
    <property type="entry name" value="Ribosomal_uL5_N"/>
</dbReference>
<dbReference type="Gene3D" id="3.30.420.100">
    <property type="match status" value="1"/>
</dbReference>
<evidence type="ECO:0000256" key="1">
    <source>
        <dbReference type="ARBA" id="ARBA00006471"/>
    </source>
</evidence>
<dbReference type="FunFam" id="3.30.1440.10:FF:000001">
    <property type="entry name" value="50S ribosomal protein L5"/>
    <property type="match status" value="1"/>
</dbReference>
<comment type="similarity">
    <text evidence="3">Belongs to the universal ribosomal protein uL5 family.</text>
</comment>
<dbReference type="InterPro" id="IPR002358">
    <property type="entry name" value="Ribosomal_uL6_CS"/>
</dbReference>
<dbReference type="Gene3D" id="3.90.930.12">
    <property type="entry name" value="Ribosomal protein L6, alpha-beta domain"/>
    <property type="match status" value="2"/>
</dbReference>